<dbReference type="InterPro" id="IPR013103">
    <property type="entry name" value="RVT_2"/>
</dbReference>
<proteinExistence type="predicted"/>
<dbReference type="Pfam" id="PF07727">
    <property type="entry name" value="RVT_2"/>
    <property type="match status" value="1"/>
</dbReference>
<dbReference type="EMBL" id="NBNE01020346">
    <property type="protein sequence ID" value="OWY91395.1"/>
    <property type="molecule type" value="Genomic_DNA"/>
</dbReference>
<dbReference type="STRING" id="4795.A0A225UEA8"/>
<keyword evidence="3" id="KW-1185">Reference proteome</keyword>
<comment type="caution">
    <text evidence="2">The sequence shown here is derived from an EMBL/GenBank/DDBJ whole genome shotgun (WGS) entry which is preliminary data.</text>
</comment>
<sequence>MEDGLASLRAHGTWQLVALAKAKKQAVITNRWAFVVKRDAQGPIERFNARLAIHGFKQKYGVDYVETFAPVIRYDTIRASIMYAVKRGWLVLQYDIKTAFLYGQLTELIFMEQPVCFEENGRQLVCQLVKSLYGLKQAPAVWNKTLHTHLEKLGFTRLDSDYGLYAKFDSDGEMQMLLTVYVDDLLLMVPSDLCTEVANQLKDVFTLTSMGEVKFLLGIEITIDRTHNKIMYCQRAHIDKILKAYGMQDAYECWTPQSTSESKTKLKPLAPDTRLPYREIVG</sequence>
<feature type="domain" description="Reverse transcriptase Ty1/copia-type" evidence="1">
    <location>
        <begin position="13"/>
        <end position="257"/>
    </location>
</feature>
<protein>
    <submittedName>
        <fullName evidence="2">Gag-pol Polyprotein</fullName>
    </submittedName>
</protein>
<dbReference type="InterPro" id="IPR043502">
    <property type="entry name" value="DNA/RNA_pol_sf"/>
</dbReference>
<organism evidence="2 3">
    <name type="scientific">Phytophthora megakarya</name>
    <dbReference type="NCBI Taxonomy" id="4795"/>
    <lineage>
        <taxon>Eukaryota</taxon>
        <taxon>Sar</taxon>
        <taxon>Stramenopiles</taxon>
        <taxon>Oomycota</taxon>
        <taxon>Peronosporomycetes</taxon>
        <taxon>Peronosporales</taxon>
        <taxon>Peronosporaceae</taxon>
        <taxon>Phytophthora</taxon>
    </lineage>
</organism>
<dbReference type="AlphaFoldDB" id="A0A225UEA8"/>
<dbReference type="Proteomes" id="UP000198211">
    <property type="component" value="Unassembled WGS sequence"/>
</dbReference>
<feature type="non-terminal residue" evidence="2">
    <location>
        <position position="282"/>
    </location>
</feature>
<name>A0A225UEA8_9STRA</name>
<accession>A0A225UEA8</accession>
<dbReference type="SUPFAM" id="SSF56672">
    <property type="entry name" value="DNA/RNA polymerases"/>
    <property type="match status" value="1"/>
</dbReference>
<evidence type="ECO:0000259" key="1">
    <source>
        <dbReference type="Pfam" id="PF07727"/>
    </source>
</evidence>
<evidence type="ECO:0000313" key="2">
    <source>
        <dbReference type="EMBL" id="OWY91395.1"/>
    </source>
</evidence>
<gene>
    <name evidence="2" type="ORF">PHMEG_00040043</name>
</gene>
<reference evidence="3" key="1">
    <citation type="submission" date="2017-03" db="EMBL/GenBank/DDBJ databases">
        <title>Phytopthora megakarya and P. palmivora, two closely related causual agents of cacao black pod achieved similar genome size and gene model numbers by different mechanisms.</title>
        <authorList>
            <person name="Ali S."/>
            <person name="Shao J."/>
            <person name="Larry D.J."/>
            <person name="Kronmiller B."/>
            <person name="Shen D."/>
            <person name="Strem M.D."/>
            <person name="Melnick R.L."/>
            <person name="Guiltinan M.J."/>
            <person name="Tyler B.M."/>
            <person name="Meinhardt L.W."/>
            <person name="Bailey B.A."/>
        </authorList>
    </citation>
    <scope>NUCLEOTIDE SEQUENCE [LARGE SCALE GENOMIC DNA]</scope>
    <source>
        <strain evidence="3">zdho120</strain>
    </source>
</reference>
<evidence type="ECO:0000313" key="3">
    <source>
        <dbReference type="Proteomes" id="UP000198211"/>
    </source>
</evidence>
<dbReference type="OrthoDB" id="91619at2759"/>